<dbReference type="EMBL" id="CP036432">
    <property type="protein sequence ID" value="QDV84023.1"/>
    <property type="molecule type" value="Genomic_DNA"/>
</dbReference>
<keyword evidence="2" id="KW-1185">Reference proteome</keyword>
<name>A0ABX5XPU3_9BACT</name>
<protein>
    <submittedName>
        <fullName evidence="1">Uncharacterized protein</fullName>
    </submittedName>
</protein>
<accession>A0ABX5XPU3</accession>
<evidence type="ECO:0000313" key="2">
    <source>
        <dbReference type="Proteomes" id="UP000318081"/>
    </source>
</evidence>
<gene>
    <name evidence="1" type="ORF">TBK1r_29660</name>
</gene>
<reference evidence="1 2" key="1">
    <citation type="submission" date="2019-02" db="EMBL/GenBank/DDBJ databases">
        <title>Deep-cultivation of Planctomycetes and their phenomic and genomic characterization uncovers novel biology.</title>
        <authorList>
            <person name="Wiegand S."/>
            <person name="Jogler M."/>
            <person name="Boedeker C."/>
            <person name="Pinto D."/>
            <person name="Vollmers J."/>
            <person name="Rivas-Marin E."/>
            <person name="Kohn T."/>
            <person name="Peeters S.H."/>
            <person name="Heuer A."/>
            <person name="Rast P."/>
            <person name="Oberbeckmann S."/>
            <person name="Bunk B."/>
            <person name="Jeske O."/>
            <person name="Meyerdierks A."/>
            <person name="Storesund J.E."/>
            <person name="Kallscheuer N."/>
            <person name="Luecker S."/>
            <person name="Lage O.M."/>
            <person name="Pohl T."/>
            <person name="Merkel B.J."/>
            <person name="Hornburger P."/>
            <person name="Mueller R.-W."/>
            <person name="Bruemmer F."/>
            <person name="Labrenz M."/>
            <person name="Spormann A.M."/>
            <person name="Op den Camp H."/>
            <person name="Overmann J."/>
            <person name="Amann R."/>
            <person name="Jetten M.S.M."/>
            <person name="Mascher T."/>
            <person name="Medema M.H."/>
            <person name="Devos D.P."/>
            <person name="Kaster A.-K."/>
            <person name="Ovreas L."/>
            <person name="Rohde M."/>
            <person name="Galperin M.Y."/>
            <person name="Jogler C."/>
        </authorList>
    </citation>
    <scope>NUCLEOTIDE SEQUENCE [LARGE SCALE GENOMIC DNA]</scope>
    <source>
        <strain evidence="1 2">TBK1r</strain>
    </source>
</reference>
<evidence type="ECO:0000313" key="1">
    <source>
        <dbReference type="EMBL" id="QDV84023.1"/>
    </source>
</evidence>
<organism evidence="1 2">
    <name type="scientific">Stieleria magnilauensis</name>
    <dbReference type="NCBI Taxonomy" id="2527963"/>
    <lineage>
        <taxon>Bacteria</taxon>
        <taxon>Pseudomonadati</taxon>
        <taxon>Planctomycetota</taxon>
        <taxon>Planctomycetia</taxon>
        <taxon>Pirellulales</taxon>
        <taxon>Pirellulaceae</taxon>
        <taxon>Stieleria</taxon>
    </lineage>
</organism>
<proteinExistence type="predicted"/>
<sequence length="143" mass="15342">MTAVSAKFAELVDYLVGRGGAVYLPPNPLVDKYLAVLSSGRLIIRFCILLFSTELANRGMAQEQSEGADFEISGRGGAVQLESFTLRLGLLFHFLPSPYGTCGRQGCLAKRTGTRHLDMHVCEVLTGDLGTVMSGSESETPAN</sequence>
<dbReference type="Proteomes" id="UP000318081">
    <property type="component" value="Chromosome"/>
</dbReference>